<name>A0AAD7N0I9_9AGAR</name>
<dbReference type="EMBL" id="JARJLG010000135">
    <property type="protein sequence ID" value="KAJ7738872.1"/>
    <property type="molecule type" value="Genomic_DNA"/>
</dbReference>
<dbReference type="AlphaFoldDB" id="A0AAD7N0I9"/>
<accession>A0AAD7N0I9</accession>
<organism evidence="1 2">
    <name type="scientific">Mycena maculata</name>
    <dbReference type="NCBI Taxonomy" id="230809"/>
    <lineage>
        <taxon>Eukaryota</taxon>
        <taxon>Fungi</taxon>
        <taxon>Dikarya</taxon>
        <taxon>Basidiomycota</taxon>
        <taxon>Agaricomycotina</taxon>
        <taxon>Agaricomycetes</taxon>
        <taxon>Agaricomycetidae</taxon>
        <taxon>Agaricales</taxon>
        <taxon>Marasmiineae</taxon>
        <taxon>Mycenaceae</taxon>
        <taxon>Mycena</taxon>
    </lineage>
</organism>
<proteinExistence type="predicted"/>
<comment type="caution">
    <text evidence="1">The sequence shown here is derived from an EMBL/GenBank/DDBJ whole genome shotgun (WGS) entry which is preliminary data.</text>
</comment>
<evidence type="ECO:0000313" key="1">
    <source>
        <dbReference type="EMBL" id="KAJ7738872.1"/>
    </source>
</evidence>
<protein>
    <submittedName>
        <fullName evidence="1">Uncharacterized protein</fullName>
    </submittedName>
</protein>
<evidence type="ECO:0000313" key="2">
    <source>
        <dbReference type="Proteomes" id="UP001215280"/>
    </source>
</evidence>
<dbReference type="Proteomes" id="UP001215280">
    <property type="component" value="Unassembled WGS sequence"/>
</dbReference>
<gene>
    <name evidence="1" type="ORF">DFH07DRAFT_778934</name>
</gene>
<reference evidence="1" key="1">
    <citation type="submission" date="2023-03" db="EMBL/GenBank/DDBJ databases">
        <title>Massive genome expansion in bonnet fungi (Mycena s.s.) driven by repeated elements and novel gene families across ecological guilds.</title>
        <authorList>
            <consortium name="Lawrence Berkeley National Laboratory"/>
            <person name="Harder C.B."/>
            <person name="Miyauchi S."/>
            <person name="Viragh M."/>
            <person name="Kuo A."/>
            <person name="Thoen E."/>
            <person name="Andreopoulos B."/>
            <person name="Lu D."/>
            <person name="Skrede I."/>
            <person name="Drula E."/>
            <person name="Henrissat B."/>
            <person name="Morin E."/>
            <person name="Kohler A."/>
            <person name="Barry K."/>
            <person name="LaButti K."/>
            <person name="Morin E."/>
            <person name="Salamov A."/>
            <person name="Lipzen A."/>
            <person name="Mereny Z."/>
            <person name="Hegedus B."/>
            <person name="Baldrian P."/>
            <person name="Stursova M."/>
            <person name="Weitz H."/>
            <person name="Taylor A."/>
            <person name="Grigoriev I.V."/>
            <person name="Nagy L.G."/>
            <person name="Martin F."/>
            <person name="Kauserud H."/>
        </authorList>
    </citation>
    <scope>NUCLEOTIDE SEQUENCE</scope>
    <source>
        <strain evidence="1">CBHHK188m</strain>
    </source>
</reference>
<keyword evidence="2" id="KW-1185">Reference proteome</keyword>
<sequence>MGLFGPVDLGKTVTKHESNEKQRKDLLLIQKWCQDIPISLLADQREFFFTPGLRNLLYKLQEFKSIPSGRKTEDMKERQRRVQRKKLYGFVYMWLGLGEEWLCCAETVQNGDMLNDILDCKVTRHRNDGKDTMAAMFAAIPQCSRRSNQQVKQLLKFTGQHTFYNLKYHPQTFGHDKPLKQVADIIPIPRTRRKAEEDVEEKKSVKWGKCAPQKRPQNNKNSKIHSVFILRSGTTAAKGADTANLNLKYYYSVFTLQRVTEG</sequence>